<feature type="compositionally biased region" description="Acidic residues" evidence="5">
    <location>
        <begin position="100"/>
        <end position="117"/>
    </location>
</feature>
<dbReference type="GO" id="GO:0003723">
    <property type="term" value="F:RNA binding"/>
    <property type="evidence" value="ECO:0007669"/>
    <property type="project" value="TreeGrafter"/>
</dbReference>
<feature type="domain" description="NUC153" evidence="6">
    <location>
        <begin position="698"/>
        <end position="724"/>
    </location>
</feature>
<feature type="compositionally biased region" description="Basic and acidic residues" evidence="5">
    <location>
        <begin position="651"/>
        <end position="668"/>
    </location>
</feature>
<dbReference type="RefSeq" id="XP_028476990.1">
    <property type="nucleotide sequence ID" value="XM_028623097.1"/>
</dbReference>
<protein>
    <submittedName>
        <fullName evidence="8">Pre-rRNA-processing protein esf1</fullName>
    </submittedName>
</protein>
<evidence type="ECO:0000256" key="4">
    <source>
        <dbReference type="ARBA" id="ARBA00023242"/>
    </source>
</evidence>
<feature type="compositionally biased region" description="Acidic residues" evidence="5">
    <location>
        <begin position="145"/>
        <end position="169"/>
    </location>
</feature>
<comment type="caution">
    <text evidence="8">The sequence shown here is derived from an EMBL/GenBank/DDBJ whole genome shotgun (WGS) entry which is preliminary data.</text>
</comment>
<feature type="region of interest" description="Disordered" evidence="5">
    <location>
        <begin position="40"/>
        <end position="174"/>
    </location>
</feature>
<feature type="compositionally biased region" description="Basic residues" evidence="5">
    <location>
        <begin position="564"/>
        <end position="573"/>
    </location>
</feature>
<name>A0A427XV42_9TREE</name>
<evidence type="ECO:0000256" key="2">
    <source>
        <dbReference type="ARBA" id="ARBA00009087"/>
    </source>
</evidence>
<keyword evidence="9" id="KW-1185">Reference proteome</keyword>
<feature type="region of interest" description="Disordered" evidence="5">
    <location>
        <begin position="458"/>
        <end position="490"/>
    </location>
</feature>
<feature type="compositionally biased region" description="Basic and acidic residues" evidence="5">
    <location>
        <begin position="62"/>
        <end position="75"/>
    </location>
</feature>
<feature type="domain" description="ESF1 RRM" evidence="7">
    <location>
        <begin position="172"/>
        <end position="406"/>
    </location>
</feature>
<feature type="compositionally biased region" description="Acidic residues" evidence="5">
    <location>
        <begin position="464"/>
        <end position="476"/>
    </location>
</feature>
<accession>A0A427XV42</accession>
<comment type="subcellular location">
    <subcellularLocation>
        <location evidence="1">Nucleus</location>
        <location evidence="1">Nucleolus</location>
    </subcellularLocation>
</comment>
<dbReference type="InterPro" id="IPR039754">
    <property type="entry name" value="Esf1"/>
</dbReference>
<dbReference type="GO" id="GO:0005730">
    <property type="term" value="C:nucleolus"/>
    <property type="evidence" value="ECO:0007669"/>
    <property type="project" value="UniProtKB-SubCell"/>
</dbReference>
<feature type="compositionally biased region" description="Acidic residues" evidence="5">
    <location>
        <begin position="601"/>
        <end position="613"/>
    </location>
</feature>
<evidence type="ECO:0000313" key="8">
    <source>
        <dbReference type="EMBL" id="RSH82758.1"/>
    </source>
</evidence>
<dbReference type="GeneID" id="39592295"/>
<dbReference type="Pfam" id="PF08159">
    <property type="entry name" value="NUC153"/>
    <property type="match status" value="1"/>
</dbReference>
<dbReference type="AlphaFoldDB" id="A0A427XV42"/>
<evidence type="ECO:0000256" key="3">
    <source>
        <dbReference type="ARBA" id="ARBA00023054"/>
    </source>
</evidence>
<proteinExistence type="inferred from homology"/>
<feature type="region of interest" description="Disordered" evidence="5">
    <location>
        <begin position="230"/>
        <end position="319"/>
    </location>
</feature>
<evidence type="ECO:0000256" key="5">
    <source>
        <dbReference type="SAM" id="MobiDB-lite"/>
    </source>
</evidence>
<feature type="region of interest" description="Disordered" evidence="5">
    <location>
        <begin position="731"/>
        <end position="781"/>
    </location>
</feature>
<evidence type="ECO:0000259" key="7">
    <source>
        <dbReference type="Pfam" id="PF25121"/>
    </source>
</evidence>
<dbReference type="PANTHER" id="PTHR12202">
    <property type="entry name" value="ESF1 HOMOLOG"/>
    <property type="match status" value="1"/>
</dbReference>
<evidence type="ECO:0000259" key="6">
    <source>
        <dbReference type="Pfam" id="PF08159"/>
    </source>
</evidence>
<feature type="compositionally biased region" description="Basic and acidic residues" evidence="5">
    <location>
        <begin position="574"/>
        <end position="600"/>
    </location>
</feature>
<feature type="compositionally biased region" description="Basic and acidic residues" evidence="5">
    <location>
        <begin position="40"/>
        <end position="54"/>
    </location>
</feature>
<dbReference type="InterPro" id="IPR056750">
    <property type="entry name" value="RRM_ESF1"/>
</dbReference>
<comment type="similarity">
    <text evidence="2">Belongs to the ESF1 family.</text>
</comment>
<keyword evidence="4" id="KW-0539">Nucleus</keyword>
<dbReference type="OrthoDB" id="431825at2759"/>
<evidence type="ECO:0000256" key="1">
    <source>
        <dbReference type="ARBA" id="ARBA00004604"/>
    </source>
</evidence>
<dbReference type="Proteomes" id="UP000279236">
    <property type="component" value="Unassembled WGS sequence"/>
</dbReference>
<organism evidence="8 9">
    <name type="scientific">Apiotrichum porosum</name>
    <dbReference type="NCBI Taxonomy" id="105984"/>
    <lineage>
        <taxon>Eukaryota</taxon>
        <taxon>Fungi</taxon>
        <taxon>Dikarya</taxon>
        <taxon>Basidiomycota</taxon>
        <taxon>Agaricomycotina</taxon>
        <taxon>Tremellomycetes</taxon>
        <taxon>Trichosporonales</taxon>
        <taxon>Trichosporonaceae</taxon>
        <taxon>Apiotrichum</taxon>
    </lineage>
</organism>
<feature type="compositionally biased region" description="Basic and acidic residues" evidence="5">
    <location>
        <begin position="731"/>
        <end position="742"/>
    </location>
</feature>
<sequence>MAPTDARFARLQTDPRFRRPKQKALKVEIDERFKDVLNEDFGKEKGKARVDKRGRPIATTHGADEMKRFYRLKSEEAEEEQEAKRIDYARGEGNLSSSGSEDEGSDDESEVEEEEMELGGKRKMAYVPSDSESDSDDGDHLNIDLSEEESAFPPEMDGDDEDEEEEEGVDPTTRMAIVNLDWDNLRAGDLYTIFNSFLKHQPRKADKGMTPPPGKLLNVRIYPSEFGKERMAMEDAMGPGGGIFKSEPGEKKAKSKKRTQEISIAESEDDDDEDDDEEVDEDDDDEEMLEEEDDDEEEDEGESDGEGAGELGDDGLDPIEDDLEILSDTVSEAGSDDVDMDKLRQYQLERLRYYYAVATFSTVEAAELVHNELNGTEFERTANILDLSFVPEGMEFAEDELHDEATKEPKTYKGNEFVTDALRHSKVKLTWDQDDPNRAKMTRRALTREEIEEEDFGGLVAASSDEEEEEEEEEAPAADKKTKKQRMKERKDKLRALLLADDDTGDIWGKAGSAWQDELADLKGKGKKEAEDMEITFRPGLSVAAAGKEAVDEENLTTLEKYQRRMKEKKNKKKEQAELRRAERDGKTDGGKDDKPSQDKAEDDFFGDSESEQGDAAPKKGGKKDKDAAGKKRARSFSPVDMDDPNGLVEDQSHHFSLKDHVMAEKLEGKKRKRNRKSKKQEREQELGPEGFQVDTADPRFAALYDEPTFAIDPTHPKFLDVKANRDILKKSRESHAAKRDGAAGGSGNGGAGEKDLSSLVASVKAKMESGGPKRKRTRKH</sequence>
<dbReference type="PANTHER" id="PTHR12202:SF0">
    <property type="entry name" value="ESF1 HOMOLOG"/>
    <property type="match status" value="1"/>
</dbReference>
<reference evidence="8 9" key="1">
    <citation type="submission" date="2018-11" db="EMBL/GenBank/DDBJ databases">
        <title>Genome sequence of Apiotrichum porosum DSM 27194.</title>
        <authorList>
            <person name="Aliyu H."/>
            <person name="Gorte O."/>
            <person name="Ochsenreither K."/>
        </authorList>
    </citation>
    <scope>NUCLEOTIDE SEQUENCE [LARGE SCALE GENOMIC DNA]</scope>
    <source>
        <strain evidence="8 9">DSM 27194</strain>
    </source>
</reference>
<dbReference type="STRING" id="105984.A0A427XV42"/>
<dbReference type="EMBL" id="RSCE01000005">
    <property type="protein sequence ID" value="RSH82758.1"/>
    <property type="molecule type" value="Genomic_DNA"/>
</dbReference>
<feature type="compositionally biased region" description="Basic residues" evidence="5">
    <location>
        <begin position="669"/>
        <end position="680"/>
    </location>
</feature>
<gene>
    <name evidence="8" type="primary">ESF1</name>
    <name evidence="8" type="ORF">EHS24_007752</name>
</gene>
<feature type="compositionally biased region" description="Gly residues" evidence="5">
    <location>
        <begin position="743"/>
        <end position="752"/>
    </location>
</feature>
<dbReference type="InterPro" id="IPR012580">
    <property type="entry name" value="NUC153"/>
</dbReference>
<feature type="region of interest" description="Disordered" evidence="5">
    <location>
        <begin position="536"/>
        <end position="699"/>
    </location>
</feature>
<keyword evidence="3" id="KW-0175">Coiled coil</keyword>
<dbReference type="Pfam" id="PF25121">
    <property type="entry name" value="RRM_ESF1"/>
    <property type="match status" value="1"/>
</dbReference>
<dbReference type="GO" id="GO:0006364">
    <property type="term" value="P:rRNA processing"/>
    <property type="evidence" value="ECO:0007669"/>
    <property type="project" value="InterPro"/>
</dbReference>
<evidence type="ECO:0000313" key="9">
    <source>
        <dbReference type="Proteomes" id="UP000279236"/>
    </source>
</evidence>
<feature type="compositionally biased region" description="Acidic residues" evidence="5">
    <location>
        <begin position="266"/>
        <end position="319"/>
    </location>
</feature>